<dbReference type="Pfam" id="PF07687">
    <property type="entry name" value="M20_dimer"/>
    <property type="match status" value="1"/>
</dbReference>
<gene>
    <name evidence="7" type="ORF">FG382_17710</name>
</gene>
<evidence type="ECO:0000256" key="4">
    <source>
        <dbReference type="ARBA" id="ARBA00022801"/>
    </source>
</evidence>
<evidence type="ECO:0000259" key="6">
    <source>
        <dbReference type="Pfam" id="PF07687"/>
    </source>
</evidence>
<evidence type="ECO:0000256" key="1">
    <source>
        <dbReference type="ARBA" id="ARBA00001947"/>
    </source>
</evidence>
<dbReference type="PANTHER" id="PTHR43808">
    <property type="entry name" value="ACETYLORNITHINE DEACETYLASE"/>
    <property type="match status" value="1"/>
</dbReference>
<dbReference type="Proteomes" id="UP000317316">
    <property type="component" value="Unassembled WGS sequence"/>
</dbReference>
<dbReference type="PANTHER" id="PTHR43808:SF8">
    <property type="entry name" value="PEPTIDASE M20 DIMERISATION DOMAIN-CONTAINING PROTEIN"/>
    <property type="match status" value="1"/>
</dbReference>
<dbReference type="SUPFAM" id="SSF55031">
    <property type="entry name" value="Bacterial exopeptidase dimerisation domain"/>
    <property type="match status" value="1"/>
</dbReference>
<dbReference type="GO" id="GO:0046872">
    <property type="term" value="F:metal ion binding"/>
    <property type="evidence" value="ECO:0007669"/>
    <property type="project" value="UniProtKB-KW"/>
</dbReference>
<evidence type="ECO:0000256" key="5">
    <source>
        <dbReference type="ARBA" id="ARBA00022833"/>
    </source>
</evidence>
<dbReference type="Gene3D" id="3.40.630.10">
    <property type="entry name" value="Zn peptidases"/>
    <property type="match status" value="1"/>
</dbReference>
<proteinExistence type="inferred from homology"/>
<dbReference type="SUPFAM" id="SSF53187">
    <property type="entry name" value="Zn-dependent exopeptidases"/>
    <property type="match status" value="1"/>
</dbReference>
<feature type="domain" description="Peptidase M20 dimerisation" evidence="6">
    <location>
        <begin position="159"/>
        <end position="263"/>
    </location>
</feature>
<dbReference type="GO" id="GO:0016787">
    <property type="term" value="F:hydrolase activity"/>
    <property type="evidence" value="ECO:0007669"/>
    <property type="project" value="UniProtKB-KW"/>
</dbReference>
<organism evidence="7 8">
    <name type="scientific">Psychrobacillus lasiicapitis</name>
    <dbReference type="NCBI Taxonomy" id="1636719"/>
    <lineage>
        <taxon>Bacteria</taxon>
        <taxon>Bacillati</taxon>
        <taxon>Bacillota</taxon>
        <taxon>Bacilli</taxon>
        <taxon>Bacillales</taxon>
        <taxon>Bacillaceae</taxon>
        <taxon>Psychrobacillus</taxon>
    </lineage>
</organism>
<comment type="caution">
    <text evidence="7">The sequence shown here is derived from an EMBL/GenBank/DDBJ whole genome shotgun (WGS) entry which is preliminary data.</text>
</comment>
<evidence type="ECO:0000256" key="2">
    <source>
        <dbReference type="ARBA" id="ARBA00006247"/>
    </source>
</evidence>
<dbReference type="EMBL" id="VDGH01000011">
    <property type="protein sequence ID" value="TQR10203.1"/>
    <property type="molecule type" value="Genomic_DNA"/>
</dbReference>
<accession>A0A544SYC1</accession>
<evidence type="ECO:0000313" key="7">
    <source>
        <dbReference type="EMBL" id="TQR10203.1"/>
    </source>
</evidence>
<evidence type="ECO:0000256" key="3">
    <source>
        <dbReference type="ARBA" id="ARBA00022723"/>
    </source>
</evidence>
<keyword evidence="8" id="KW-1185">Reference proteome</keyword>
<dbReference type="InterPro" id="IPR036264">
    <property type="entry name" value="Bact_exopeptidase_dim_dom"/>
</dbReference>
<dbReference type="RefSeq" id="WP_142540222.1">
    <property type="nucleotide sequence ID" value="NZ_BMIE01000010.1"/>
</dbReference>
<comment type="similarity">
    <text evidence="2">Belongs to the peptidase M20A family.</text>
</comment>
<name>A0A544SYC1_9BACI</name>
<dbReference type="Gene3D" id="3.30.70.360">
    <property type="match status" value="1"/>
</dbReference>
<dbReference type="Pfam" id="PF01546">
    <property type="entry name" value="Peptidase_M20"/>
    <property type="match status" value="1"/>
</dbReference>
<evidence type="ECO:0000313" key="8">
    <source>
        <dbReference type="Proteomes" id="UP000317316"/>
    </source>
</evidence>
<dbReference type="InterPro" id="IPR050072">
    <property type="entry name" value="Peptidase_M20A"/>
</dbReference>
<dbReference type="OrthoDB" id="9792335at2"/>
<keyword evidence="4" id="KW-0378">Hydrolase</keyword>
<comment type="cofactor">
    <cofactor evidence="1">
        <name>Zn(2+)</name>
        <dbReference type="ChEBI" id="CHEBI:29105"/>
    </cofactor>
</comment>
<keyword evidence="3" id="KW-0479">Metal-binding</keyword>
<sequence length="355" mass="39634">MIELLKDLIRIKSDDLEGANEALLYCKTWLEKRDITPTIYEHDGKLMLVAEIGSGDDCIIWNGHVDVVPGELEQFIPYIEGDLLFGRGAADMKAGVAAMMQAFYELSLVPHKLTPKVQLHIVTDEETSGDTSKYLVDIGFHGDFVICGEPTQLHIGLQAKGIVQLDIVLKGKSSHGSRPWEGINAIEQAFLFDQEMRKLSFLTASNTFYDYPSLNLAKIHAGERYNVVPDECIMSYDIRFVPGQYAVDIINEIKYMTSSLYPNSEVIIHSTAPAVTTEENNKYVQKLQQVTSSISARPTELFGQHGSADTRFYAEKGAGAIEFGPSGADWHGRKEYVLISSVERFKEILISFILD</sequence>
<keyword evidence="5" id="KW-0862">Zinc</keyword>
<protein>
    <submittedName>
        <fullName evidence="7">M20 family metallopeptidase</fullName>
    </submittedName>
</protein>
<reference evidence="7 8" key="1">
    <citation type="submission" date="2019-05" db="EMBL/GenBank/DDBJ databases">
        <title>Psychrobacillus vulpis sp. nov., a new species isolated from feces of a red fox that inhabits in The Tablas de Daimiel Natural Park, Albacete, Spain.</title>
        <authorList>
            <person name="Rodriguez M."/>
            <person name="Reina J.C."/>
            <person name="Bejar V."/>
            <person name="Llamas I."/>
        </authorList>
    </citation>
    <scope>NUCLEOTIDE SEQUENCE [LARGE SCALE GENOMIC DNA]</scope>
    <source>
        <strain evidence="7 8">NEAU-3TGS17</strain>
    </source>
</reference>
<dbReference type="AlphaFoldDB" id="A0A544SYC1"/>
<dbReference type="InterPro" id="IPR002933">
    <property type="entry name" value="Peptidase_M20"/>
</dbReference>
<dbReference type="InterPro" id="IPR011650">
    <property type="entry name" value="Peptidase_M20_dimer"/>
</dbReference>